<keyword evidence="1" id="KW-0812">Transmembrane</keyword>
<accession>A0ABT9SKY4</accession>
<reference evidence="2 3" key="1">
    <citation type="submission" date="2023-07" db="EMBL/GenBank/DDBJ databases">
        <title>Sorghum-associated microbial communities from plants grown in Nebraska, USA.</title>
        <authorList>
            <person name="Schachtman D."/>
        </authorList>
    </citation>
    <scope>NUCLEOTIDE SEQUENCE [LARGE SCALE GENOMIC DNA]</scope>
    <source>
        <strain evidence="2 3">CC351</strain>
    </source>
</reference>
<name>A0ABT9SKY4_9FLAO</name>
<dbReference type="Proteomes" id="UP001235513">
    <property type="component" value="Unassembled WGS sequence"/>
</dbReference>
<comment type="caution">
    <text evidence="2">The sequence shown here is derived from an EMBL/GenBank/DDBJ whole genome shotgun (WGS) entry which is preliminary data.</text>
</comment>
<organism evidence="2 3">
    <name type="scientific">Chryseobacterium lathyri</name>
    <dbReference type="NCBI Taxonomy" id="395933"/>
    <lineage>
        <taxon>Bacteria</taxon>
        <taxon>Pseudomonadati</taxon>
        <taxon>Bacteroidota</taxon>
        <taxon>Flavobacteriia</taxon>
        <taxon>Flavobacteriales</taxon>
        <taxon>Weeksellaceae</taxon>
        <taxon>Chryseobacterium group</taxon>
        <taxon>Chryseobacterium</taxon>
    </lineage>
</organism>
<protein>
    <submittedName>
        <fullName evidence="2">Uncharacterized protein</fullName>
    </submittedName>
</protein>
<dbReference type="EMBL" id="JAUSRL010000003">
    <property type="protein sequence ID" value="MDP9960089.1"/>
    <property type="molecule type" value="Genomic_DNA"/>
</dbReference>
<feature type="transmembrane region" description="Helical" evidence="1">
    <location>
        <begin position="7"/>
        <end position="28"/>
    </location>
</feature>
<evidence type="ECO:0000313" key="2">
    <source>
        <dbReference type="EMBL" id="MDP9960089.1"/>
    </source>
</evidence>
<sequence length="190" mass="22007">MRKIKRLLLFIGIVTVSIPVFIAAYYFIALKQNETDPYLSKNLIFKIFDKQKQKTIFVGESEGGKSNNLIIKTDTDTGEEFYNCYISDNKLSLDIKFSVGDGFSGGGYELEIIKNRHQLSPYHYTDVIRPFDFLDTGEYFKILESRLILNKDSYKKGDSIYGYTAFKIQRRYGPEKYIEEGKGYFKGIIN</sequence>
<keyword evidence="1" id="KW-1133">Transmembrane helix</keyword>
<evidence type="ECO:0000313" key="3">
    <source>
        <dbReference type="Proteomes" id="UP001235513"/>
    </source>
</evidence>
<keyword evidence="1" id="KW-0472">Membrane</keyword>
<evidence type="ECO:0000256" key="1">
    <source>
        <dbReference type="SAM" id="Phobius"/>
    </source>
</evidence>
<gene>
    <name evidence="2" type="ORF">J2T04_001973</name>
</gene>
<proteinExistence type="predicted"/>
<keyword evidence="3" id="KW-1185">Reference proteome</keyword>
<dbReference type="RefSeq" id="WP_306843202.1">
    <property type="nucleotide sequence ID" value="NZ_JAUSRL010000003.1"/>
</dbReference>